<evidence type="ECO:0000313" key="1">
    <source>
        <dbReference type="EMBL" id="KIK37977.1"/>
    </source>
</evidence>
<dbReference type="OrthoDB" id="2692094at2759"/>
<name>A0A0D0AUJ5_9AGAM</name>
<accession>A0A0D0AUJ5</accession>
<dbReference type="STRING" id="930992.A0A0D0AUJ5"/>
<protein>
    <submittedName>
        <fullName evidence="1">Uncharacterized protein</fullName>
    </submittedName>
</protein>
<sequence length="172" mass="19876">RPHCVQTSPSAHYHITISAHATYDLTAWLGRLGDDPAVTIYFASHYHQIIPLVCLQGLVYEGDEYEFMDTEYNLVLITDNKMFEYSVLRVNYTTYNLRREQDSINPCTCTDLMVMSHKEEHTHPQEVSKRQMPDIRLNITKLLNLNVLPHELSKQEVLSFSIVASVLHQIIS</sequence>
<feature type="non-terminal residue" evidence="1">
    <location>
        <position position="1"/>
    </location>
</feature>
<dbReference type="Proteomes" id="UP000054485">
    <property type="component" value="Unassembled WGS sequence"/>
</dbReference>
<reference evidence="1 2" key="1">
    <citation type="submission" date="2014-04" db="EMBL/GenBank/DDBJ databases">
        <authorList>
            <consortium name="DOE Joint Genome Institute"/>
            <person name="Kuo A."/>
            <person name="Ruytinx J."/>
            <person name="Rineau F."/>
            <person name="Colpaert J."/>
            <person name="Kohler A."/>
            <person name="Nagy L.G."/>
            <person name="Floudas D."/>
            <person name="Copeland A."/>
            <person name="Barry K.W."/>
            <person name="Cichocki N."/>
            <person name="Veneault-Fourrey C."/>
            <person name="LaButti K."/>
            <person name="Lindquist E.A."/>
            <person name="Lipzen A."/>
            <person name="Lundell T."/>
            <person name="Morin E."/>
            <person name="Murat C."/>
            <person name="Sun H."/>
            <person name="Tunlid A."/>
            <person name="Henrissat B."/>
            <person name="Grigoriev I.V."/>
            <person name="Hibbett D.S."/>
            <person name="Martin F."/>
            <person name="Nordberg H.P."/>
            <person name="Cantor M.N."/>
            <person name="Hua S.X."/>
        </authorList>
    </citation>
    <scope>NUCLEOTIDE SEQUENCE [LARGE SCALE GENOMIC DNA]</scope>
    <source>
        <strain evidence="1 2">UH-Slu-Lm8-n1</strain>
    </source>
</reference>
<proteinExistence type="predicted"/>
<dbReference type="EMBL" id="KN835418">
    <property type="protein sequence ID" value="KIK37977.1"/>
    <property type="molecule type" value="Genomic_DNA"/>
</dbReference>
<reference evidence="2" key="2">
    <citation type="submission" date="2015-01" db="EMBL/GenBank/DDBJ databases">
        <title>Evolutionary Origins and Diversification of the Mycorrhizal Mutualists.</title>
        <authorList>
            <consortium name="DOE Joint Genome Institute"/>
            <consortium name="Mycorrhizal Genomics Consortium"/>
            <person name="Kohler A."/>
            <person name="Kuo A."/>
            <person name="Nagy L.G."/>
            <person name="Floudas D."/>
            <person name="Copeland A."/>
            <person name="Barry K.W."/>
            <person name="Cichocki N."/>
            <person name="Veneault-Fourrey C."/>
            <person name="LaButti K."/>
            <person name="Lindquist E.A."/>
            <person name="Lipzen A."/>
            <person name="Lundell T."/>
            <person name="Morin E."/>
            <person name="Murat C."/>
            <person name="Riley R."/>
            <person name="Ohm R."/>
            <person name="Sun H."/>
            <person name="Tunlid A."/>
            <person name="Henrissat B."/>
            <person name="Grigoriev I.V."/>
            <person name="Hibbett D.S."/>
            <person name="Martin F."/>
        </authorList>
    </citation>
    <scope>NUCLEOTIDE SEQUENCE [LARGE SCALE GENOMIC DNA]</scope>
    <source>
        <strain evidence="2">UH-Slu-Lm8-n1</strain>
    </source>
</reference>
<dbReference type="AlphaFoldDB" id="A0A0D0AUJ5"/>
<gene>
    <name evidence="1" type="ORF">CY34DRAFT_91776</name>
</gene>
<keyword evidence="2" id="KW-1185">Reference proteome</keyword>
<organism evidence="1 2">
    <name type="scientific">Suillus luteus UH-Slu-Lm8-n1</name>
    <dbReference type="NCBI Taxonomy" id="930992"/>
    <lineage>
        <taxon>Eukaryota</taxon>
        <taxon>Fungi</taxon>
        <taxon>Dikarya</taxon>
        <taxon>Basidiomycota</taxon>
        <taxon>Agaricomycotina</taxon>
        <taxon>Agaricomycetes</taxon>
        <taxon>Agaricomycetidae</taxon>
        <taxon>Boletales</taxon>
        <taxon>Suillineae</taxon>
        <taxon>Suillaceae</taxon>
        <taxon>Suillus</taxon>
    </lineage>
</organism>
<dbReference type="InParanoid" id="A0A0D0AUJ5"/>
<evidence type="ECO:0000313" key="2">
    <source>
        <dbReference type="Proteomes" id="UP000054485"/>
    </source>
</evidence>
<dbReference type="HOGENOM" id="CLU_1559052_0_0_1"/>